<name>A0ABP7AGN0_9MICO</name>
<dbReference type="Proteomes" id="UP001501697">
    <property type="component" value="Unassembled WGS sequence"/>
</dbReference>
<organism evidence="3 4">
    <name type="scientific">Microbacterium awajiense</name>
    <dbReference type="NCBI Taxonomy" id="415214"/>
    <lineage>
        <taxon>Bacteria</taxon>
        <taxon>Bacillati</taxon>
        <taxon>Actinomycetota</taxon>
        <taxon>Actinomycetes</taxon>
        <taxon>Micrococcales</taxon>
        <taxon>Microbacteriaceae</taxon>
        <taxon>Microbacterium</taxon>
    </lineage>
</organism>
<keyword evidence="2" id="KW-0812">Transmembrane</keyword>
<feature type="transmembrane region" description="Helical" evidence="2">
    <location>
        <begin position="131"/>
        <end position="148"/>
    </location>
</feature>
<protein>
    <submittedName>
        <fullName evidence="3">Uncharacterized protein</fullName>
    </submittedName>
</protein>
<gene>
    <name evidence="3" type="ORF">GCM10022200_13410</name>
</gene>
<keyword evidence="4" id="KW-1185">Reference proteome</keyword>
<comment type="caution">
    <text evidence="3">The sequence shown here is derived from an EMBL/GenBank/DDBJ whole genome shotgun (WGS) entry which is preliminary data.</text>
</comment>
<evidence type="ECO:0000313" key="4">
    <source>
        <dbReference type="Proteomes" id="UP001501697"/>
    </source>
</evidence>
<feature type="transmembrane region" description="Helical" evidence="2">
    <location>
        <begin position="106"/>
        <end position="124"/>
    </location>
</feature>
<reference evidence="4" key="1">
    <citation type="journal article" date="2019" name="Int. J. Syst. Evol. Microbiol.">
        <title>The Global Catalogue of Microorganisms (GCM) 10K type strain sequencing project: providing services to taxonomists for standard genome sequencing and annotation.</title>
        <authorList>
            <consortium name="The Broad Institute Genomics Platform"/>
            <consortium name="The Broad Institute Genome Sequencing Center for Infectious Disease"/>
            <person name="Wu L."/>
            <person name="Ma J."/>
        </authorList>
    </citation>
    <scope>NUCLEOTIDE SEQUENCE [LARGE SCALE GENOMIC DNA]</scope>
    <source>
        <strain evidence="4">JCM 16544</strain>
    </source>
</reference>
<evidence type="ECO:0000313" key="3">
    <source>
        <dbReference type="EMBL" id="GAA3631784.1"/>
    </source>
</evidence>
<sequence length="374" mass="40138">MISVRNVLTALALAFTAYLGARGLWWTEPVPQPLVVFATLGLYLATTWLCIFWEQPIVRADTGEDAADVSARGPTVLPVWGGVLALASAAIVPSAIAYAVGPDARTASFATWYLGGIGALMTIVMVRRRPWVAWIGIVLLAVASMLWMGPVDALALGLVGSVVWVAVAQLLVRSLDRAARDTSRLAQLQRAASAWQAAQLVRRRERRVQVQRALAVAGPVLSRTVARGGRLDDEDRRRARIAEGSLRDEIRAPKLLDDAVREQLREARGRGATVTVLDEGWLDGLDQASLDSVRARLADAVRASTSARLFIRTSPDERIAATVVGRSASGPGLSDEDVVDLWVEIPRAPESDEGDEEGHAPRPGGGGDPGREAE</sequence>
<feature type="transmembrane region" description="Helical" evidence="2">
    <location>
        <begin position="33"/>
        <end position="54"/>
    </location>
</feature>
<accession>A0ABP7AGN0</accession>
<evidence type="ECO:0000256" key="2">
    <source>
        <dbReference type="SAM" id="Phobius"/>
    </source>
</evidence>
<dbReference type="RefSeq" id="WP_344737211.1">
    <property type="nucleotide sequence ID" value="NZ_BAAAYU010000004.1"/>
</dbReference>
<feature type="transmembrane region" description="Helical" evidence="2">
    <location>
        <begin position="154"/>
        <end position="172"/>
    </location>
</feature>
<feature type="transmembrane region" description="Helical" evidence="2">
    <location>
        <begin position="75"/>
        <end position="100"/>
    </location>
</feature>
<dbReference type="EMBL" id="BAAAYU010000004">
    <property type="protein sequence ID" value="GAA3631784.1"/>
    <property type="molecule type" value="Genomic_DNA"/>
</dbReference>
<proteinExistence type="predicted"/>
<keyword evidence="2" id="KW-1133">Transmembrane helix</keyword>
<keyword evidence="2" id="KW-0472">Membrane</keyword>
<feature type="region of interest" description="Disordered" evidence="1">
    <location>
        <begin position="327"/>
        <end position="374"/>
    </location>
</feature>
<evidence type="ECO:0000256" key="1">
    <source>
        <dbReference type="SAM" id="MobiDB-lite"/>
    </source>
</evidence>